<evidence type="ECO:0000256" key="1">
    <source>
        <dbReference type="ARBA" id="ARBA00007817"/>
    </source>
</evidence>
<protein>
    <recommendedName>
        <fullName evidence="4">Large ribosomal subunit protein eL22</fullName>
    </recommendedName>
    <alternativeName>
        <fullName evidence="5">60S ribosomal protein L22</fullName>
    </alternativeName>
</protein>
<dbReference type="STRING" id="291195.A0A437AHF7"/>
<gene>
    <name evidence="6" type="ORF">TUBRATIS_30130</name>
</gene>
<reference evidence="6 7" key="1">
    <citation type="submission" date="2018-10" db="EMBL/GenBank/DDBJ databases">
        <title>Draft genome sequence of the microsporidian Tubulinosema ratisbonensis.</title>
        <authorList>
            <person name="Polonais V."/>
            <person name="Peyretaillade E."/>
            <person name="Niehus S."/>
            <person name="Wawrzyniak I."/>
            <person name="Franchet A."/>
            <person name="Gaspin C."/>
            <person name="Reichstadt M."/>
            <person name="Belser C."/>
            <person name="Labadie K."/>
            <person name="Delbac F."/>
            <person name="Ferrandon D."/>
        </authorList>
    </citation>
    <scope>NUCLEOTIDE SEQUENCE [LARGE SCALE GENOMIC DNA]</scope>
    <source>
        <strain evidence="6 7">Franzen</strain>
    </source>
</reference>
<dbReference type="InterPro" id="IPR038526">
    <property type="entry name" value="Ribosomal_eL22_sf"/>
</dbReference>
<dbReference type="GO" id="GO:0003723">
    <property type="term" value="F:RNA binding"/>
    <property type="evidence" value="ECO:0007669"/>
    <property type="project" value="TreeGrafter"/>
</dbReference>
<dbReference type="Proteomes" id="UP000282876">
    <property type="component" value="Unassembled WGS sequence"/>
</dbReference>
<evidence type="ECO:0000256" key="4">
    <source>
        <dbReference type="ARBA" id="ARBA00040613"/>
    </source>
</evidence>
<dbReference type="VEuPathDB" id="MicrosporidiaDB:TUBRATIS_30130"/>
<evidence type="ECO:0000256" key="3">
    <source>
        <dbReference type="ARBA" id="ARBA00023274"/>
    </source>
</evidence>
<comment type="caution">
    <text evidence="6">The sequence shown here is derived from an EMBL/GenBank/DDBJ whole genome shotgun (WGS) entry which is preliminary data.</text>
</comment>
<dbReference type="GO" id="GO:0003735">
    <property type="term" value="F:structural constituent of ribosome"/>
    <property type="evidence" value="ECO:0007669"/>
    <property type="project" value="InterPro"/>
</dbReference>
<dbReference type="GO" id="GO:0002181">
    <property type="term" value="P:cytoplasmic translation"/>
    <property type="evidence" value="ECO:0007669"/>
    <property type="project" value="TreeGrafter"/>
</dbReference>
<evidence type="ECO:0000256" key="5">
    <source>
        <dbReference type="ARBA" id="ARBA00041214"/>
    </source>
</evidence>
<sequence length="115" mass="13185">MQSAVEETKSFEIECSALVRDNLLSVEEFKEYLESKIKINGKTGKLDGKIELTCTSESIIVSSLEANVRLPKKCLKFLGNKFLYKKELKDWVRIIANGRKNYKLAYYKIDANKGE</sequence>
<evidence type="ECO:0000313" key="7">
    <source>
        <dbReference type="Proteomes" id="UP000282876"/>
    </source>
</evidence>
<organism evidence="6 7">
    <name type="scientific">Tubulinosema ratisbonensis</name>
    <dbReference type="NCBI Taxonomy" id="291195"/>
    <lineage>
        <taxon>Eukaryota</taxon>
        <taxon>Fungi</taxon>
        <taxon>Fungi incertae sedis</taxon>
        <taxon>Microsporidia</taxon>
        <taxon>Tubulinosematoidea</taxon>
        <taxon>Tubulinosematidae</taxon>
        <taxon>Tubulinosema</taxon>
    </lineage>
</organism>
<name>A0A437AHF7_9MICR</name>
<keyword evidence="2 6" id="KW-0689">Ribosomal protein</keyword>
<proteinExistence type="inferred from homology"/>
<dbReference type="OrthoDB" id="2193365at2759"/>
<dbReference type="GO" id="GO:0005840">
    <property type="term" value="C:ribosome"/>
    <property type="evidence" value="ECO:0007669"/>
    <property type="project" value="UniProtKB-KW"/>
</dbReference>
<comment type="similarity">
    <text evidence="1">Belongs to the eukaryotic ribosomal protein eL22 family.</text>
</comment>
<evidence type="ECO:0000313" key="6">
    <source>
        <dbReference type="EMBL" id="RVD90572.1"/>
    </source>
</evidence>
<dbReference type="AlphaFoldDB" id="A0A437AHF7"/>
<dbReference type="EMBL" id="RCSS01000843">
    <property type="protein sequence ID" value="RVD90572.1"/>
    <property type="molecule type" value="Genomic_DNA"/>
</dbReference>
<dbReference type="Gene3D" id="3.30.1360.210">
    <property type="match status" value="1"/>
</dbReference>
<evidence type="ECO:0000256" key="2">
    <source>
        <dbReference type="ARBA" id="ARBA00022980"/>
    </source>
</evidence>
<dbReference type="InterPro" id="IPR002671">
    <property type="entry name" value="Ribosomal_eL22"/>
</dbReference>
<accession>A0A437AHF7</accession>
<dbReference type="PANTHER" id="PTHR10064">
    <property type="entry name" value="60S RIBOSOMAL PROTEIN L22"/>
    <property type="match status" value="1"/>
</dbReference>
<keyword evidence="7" id="KW-1185">Reference proteome</keyword>
<keyword evidence="3" id="KW-0687">Ribonucleoprotein</keyword>
<dbReference type="GO" id="GO:1990904">
    <property type="term" value="C:ribonucleoprotein complex"/>
    <property type="evidence" value="ECO:0007669"/>
    <property type="project" value="UniProtKB-KW"/>
</dbReference>
<dbReference type="Pfam" id="PF01776">
    <property type="entry name" value="Ribosomal_L22e"/>
    <property type="match status" value="1"/>
</dbReference>
<dbReference type="PANTHER" id="PTHR10064:SF0">
    <property type="entry name" value="FI24544P1-RELATED"/>
    <property type="match status" value="1"/>
</dbReference>